<accession>A0ABW2A1R3</accession>
<dbReference type="NCBIfam" id="NF033664">
    <property type="entry name" value="PACE_transport"/>
    <property type="match status" value="1"/>
</dbReference>
<reference evidence="4" key="1">
    <citation type="journal article" date="2019" name="Int. J. Syst. Evol. Microbiol.">
        <title>The Global Catalogue of Microorganisms (GCM) 10K type strain sequencing project: providing services to taxonomists for standard genome sequencing and annotation.</title>
        <authorList>
            <consortium name="The Broad Institute Genomics Platform"/>
            <consortium name="The Broad Institute Genome Sequencing Center for Infectious Disease"/>
            <person name="Wu L."/>
            <person name="Ma J."/>
        </authorList>
    </citation>
    <scope>NUCLEOTIDE SEQUENCE [LARGE SCALE GENOMIC DNA]</scope>
    <source>
        <strain evidence="4">NBRC 111756</strain>
    </source>
</reference>
<dbReference type="InterPro" id="IPR058208">
    <property type="entry name" value="PACE"/>
</dbReference>
<name>A0ABW2A1R3_9GAMM</name>
<evidence type="ECO:0000313" key="3">
    <source>
        <dbReference type="EMBL" id="MFC6671395.1"/>
    </source>
</evidence>
<keyword evidence="1" id="KW-0472">Membrane</keyword>
<keyword evidence="4" id="KW-1185">Reference proteome</keyword>
<organism evidence="3 4">
    <name type="scientific">Marinobacterium aestuariivivens</name>
    <dbReference type="NCBI Taxonomy" id="1698799"/>
    <lineage>
        <taxon>Bacteria</taxon>
        <taxon>Pseudomonadati</taxon>
        <taxon>Pseudomonadota</taxon>
        <taxon>Gammaproteobacteria</taxon>
        <taxon>Oceanospirillales</taxon>
        <taxon>Oceanospirillaceae</taxon>
        <taxon>Marinobacterium</taxon>
    </lineage>
</organism>
<dbReference type="Pfam" id="PF05232">
    <property type="entry name" value="BTP"/>
    <property type="match status" value="2"/>
</dbReference>
<sequence>MRSRSDRIRHAVGFELIGLLLLMLLGGWLFGLDPHRFGLLALSFSVLAMVWNYYYNRLFDLWLLRRRGSVLKRQVDRVLHALLFEGGLLVVTLPIIAWWLEMTLWQALVTDLAMVLFYLVYAYLYNLAYDRVYPVPPGARSILCESCRS</sequence>
<gene>
    <name evidence="3" type="ORF">ACFQDL_15930</name>
</gene>
<dbReference type="RefSeq" id="WP_379909908.1">
    <property type="nucleotide sequence ID" value="NZ_JBHSWE010000001.1"/>
</dbReference>
<proteinExistence type="predicted"/>
<feature type="domain" description="Chlorhexidine efflux transporter" evidence="2">
    <location>
        <begin position="75"/>
        <end position="134"/>
    </location>
</feature>
<evidence type="ECO:0000256" key="1">
    <source>
        <dbReference type="SAM" id="Phobius"/>
    </source>
</evidence>
<comment type="caution">
    <text evidence="3">The sequence shown here is derived from an EMBL/GenBank/DDBJ whole genome shotgun (WGS) entry which is preliminary data.</text>
</comment>
<evidence type="ECO:0000259" key="2">
    <source>
        <dbReference type="Pfam" id="PF05232"/>
    </source>
</evidence>
<feature type="transmembrane region" description="Helical" evidence="1">
    <location>
        <begin position="12"/>
        <end position="31"/>
    </location>
</feature>
<keyword evidence="1" id="KW-1133">Transmembrane helix</keyword>
<feature type="transmembrane region" description="Helical" evidence="1">
    <location>
        <begin position="37"/>
        <end position="56"/>
    </location>
</feature>
<dbReference type="EMBL" id="JBHSWE010000001">
    <property type="protein sequence ID" value="MFC6671395.1"/>
    <property type="molecule type" value="Genomic_DNA"/>
</dbReference>
<protein>
    <submittedName>
        <fullName evidence="3">PACE efflux transporter</fullName>
    </submittedName>
</protein>
<feature type="domain" description="Chlorhexidine efflux transporter" evidence="2">
    <location>
        <begin position="2"/>
        <end position="64"/>
    </location>
</feature>
<feature type="transmembrane region" description="Helical" evidence="1">
    <location>
        <begin position="77"/>
        <end position="99"/>
    </location>
</feature>
<dbReference type="InterPro" id="IPR007896">
    <property type="entry name" value="BTP_bacteria"/>
</dbReference>
<feature type="transmembrane region" description="Helical" evidence="1">
    <location>
        <begin position="105"/>
        <end position="124"/>
    </location>
</feature>
<dbReference type="Proteomes" id="UP001596422">
    <property type="component" value="Unassembled WGS sequence"/>
</dbReference>
<keyword evidence="1" id="KW-0812">Transmembrane</keyword>
<evidence type="ECO:0000313" key="4">
    <source>
        <dbReference type="Proteomes" id="UP001596422"/>
    </source>
</evidence>